<dbReference type="EMBL" id="JASBRG010000001">
    <property type="protein sequence ID" value="MDI3318623.1"/>
    <property type="molecule type" value="Genomic_DNA"/>
</dbReference>
<sequence>MRVVLYNINSFGGNYEYAKALHTAYKNNALVTNVTMLMPENASIAASDEVRKVLMRDVISSANSLIRKLHFLYRSIINPLRLYRFLKREKASLVIMNDFDQLSSFFWVPLFKKLKRTHHFAIILHDPDRDKYLPVKSLSAATMKKVMEVMDMAFYHEYLPDKTYYANCKVKAVVPHGIYPVHEKDRVFYDKLLQEKQGRIMMGIIGNIRDEKNYKEVIDAMPSLNNIKLLVAGKPASTAVPIEAYRKQITALGVDDDIIWHQQFLSDEAFAAAIEACDIILLYYKSSFQSQSGVLNVIAPYKKKLVVSDTSSALKQTVANFELGNIVPLNDRDKFVSAIYESMQANDATLNEHWDRYIEYSSWDNHVAIVLKTFQSFRS</sequence>
<dbReference type="SUPFAM" id="SSF53756">
    <property type="entry name" value="UDP-Glycosyltransferase/glycogen phosphorylase"/>
    <property type="match status" value="1"/>
</dbReference>
<dbReference type="GO" id="GO:0016757">
    <property type="term" value="F:glycosyltransferase activity"/>
    <property type="evidence" value="ECO:0007669"/>
    <property type="project" value="UniProtKB-KW"/>
</dbReference>
<feature type="domain" description="Glycosyl transferase family 1" evidence="1">
    <location>
        <begin position="194"/>
        <end position="352"/>
    </location>
</feature>
<dbReference type="EC" id="2.4.-.-" evidence="2"/>
<gene>
    <name evidence="2" type="ORF">QJ048_02505</name>
</gene>
<accession>A0ABT6R7T1</accession>
<keyword evidence="2" id="KW-0328">Glycosyltransferase</keyword>
<evidence type="ECO:0000259" key="1">
    <source>
        <dbReference type="Pfam" id="PF00534"/>
    </source>
</evidence>
<dbReference type="Gene3D" id="3.40.50.2000">
    <property type="entry name" value="Glycogen Phosphorylase B"/>
    <property type="match status" value="2"/>
</dbReference>
<protein>
    <submittedName>
        <fullName evidence="2">Glycosyltransferase</fullName>
        <ecNumber evidence="2">2.4.-.-</ecNumber>
    </submittedName>
</protein>
<organism evidence="2 3">
    <name type="scientific">Pinibacter soli</name>
    <dbReference type="NCBI Taxonomy" id="3044211"/>
    <lineage>
        <taxon>Bacteria</taxon>
        <taxon>Pseudomonadati</taxon>
        <taxon>Bacteroidota</taxon>
        <taxon>Chitinophagia</taxon>
        <taxon>Chitinophagales</taxon>
        <taxon>Chitinophagaceae</taxon>
        <taxon>Pinibacter</taxon>
    </lineage>
</organism>
<proteinExistence type="predicted"/>
<keyword evidence="3" id="KW-1185">Reference proteome</keyword>
<evidence type="ECO:0000313" key="3">
    <source>
        <dbReference type="Proteomes" id="UP001226434"/>
    </source>
</evidence>
<dbReference type="Pfam" id="PF00534">
    <property type="entry name" value="Glycos_transf_1"/>
    <property type="match status" value="1"/>
</dbReference>
<reference evidence="2 3" key="1">
    <citation type="submission" date="2023-05" db="EMBL/GenBank/DDBJ databases">
        <title>Genome sequence of Pinibacter sp. MAH-24.</title>
        <authorList>
            <person name="Huq M.A."/>
        </authorList>
    </citation>
    <scope>NUCLEOTIDE SEQUENCE [LARGE SCALE GENOMIC DNA]</scope>
    <source>
        <strain evidence="2 3">MAH-24</strain>
    </source>
</reference>
<evidence type="ECO:0000313" key="2">
    <source>
        <dbReference type="EMBL" id="MDI3318623.1"/>
    </source>
</evidence>
<dbReference type="InterPro" id="IPR001296">
    <property type="entry name" value="Glyco_trans_1"/>
</dbReference>
<comment type="caution">
    <text evidence="2">The sequence shown here is derived from an EMBL/GenBank/DDBJ whole genome shotgun (WGS) entry which is preliminary data.</text>
</comment>
<keyword evidence="2" id="KW-0808">Transferase</keyword>
<name>A0ABT6R7T1_9BACT</name>
<dbReference type="Proteomes" id="UP001226434">
    <property type="component" value="Unassembled WGS sequence"/>
</dbReference>
<dbReference type="RefSeq" id="WP_282332751.1">
    <property type="nucleotide sequence ID" value="NZ_JASBRG010000001.1"/>
</dbReference>